<feature type="signal peptide" evidence="3">
    <location>
        <begin position="1"/>
        <end position="22"/>
    </location>
</feature>
<name>A0ABY0UFK5_9FLAO</name>
<dbReference type="RefSeq" id="WP_091604825.1">
    <property type="nucleotide sequence ID" value="NZ_LT629754.1"/>
</dbReference>
<evidence type="ECO:0000256" key="1">
    <source>
        <dbReference type="ARBA" id="ARBA00007847"/>
    </source>
</evidence>
<gene>
    <name evidence="4" type="ORF">SAMN05192545_1688</name>
</gene>
<dbReference type="Proteomes" id="UP000199574">
    <property type="component" value="Chromosome I"/>
</dbReference>
<dbReference type="Pfam" id="PF01177">
    <property type="entry name" value="Asp_Glu_race"/>
    <property type="match status" value="1"/>
</dbReference>
<dbReference type="InterPro" id="IPR001920">
    <property type="entry name" value="Asp/Glu_race"/>
</dbReference>
<accession>A0ABY0UFK5</accession>
<dbReference type="SUPFAM" id="SSF53681">
    <property type="entry name" value="Aspartate/glutamate racemase"/>
    <property type="match status" value="2"/>
</dbReference>
<dbReference type="PROSITE" id="PS00924">
    <property type="entry name" value="ASP_GLU_RACEMASE_2"/>
    <property type="match status" value="1"/>
</dbReference>
<protein>
    <submittedName>
        <fullName evidence="4">Aspartate racemase</fullName>
    </submittedName>
</protein>
<dbReference type="InterPro" id="IPR033134">
    <property type="entry name" value="Asp/Glu_racemase_AS_2"/>
</dbReference>
<proteinExistence type="inferred from homology"/>
<keyword evidence="2" id="KW-0413">Isomerase</keyword>
<dbReference type="PANTHER" id="PTHR21198">
    <property type="entry name" value="GLUTAMATE RACEMASE"/>
    <property type="match status" value="1"/>
</dbReference>
<dbReference type="InterPro" id="IPR004380">
    <property type="entry name" value="Asp_race"/>
</dbReference>
<evidence type="ECO:0000313" key="5">
    <source>
        <dbReference type="Proteomes" id="UP000199574"/>
    </source>
</evidence>
<dbReference type="EMBL" id="LT629754">
    <property type="protein sequence ID" value="SDS60027.1"/>
    <property type="molecule type" value="Genomic_DNA"/>
</dbReference>
<evidence type="ECO:0000256" key="2">
    <source>
        <dbReference type="ARBA" id="ARBA00023235"/>
    </source>
</evidence>
<comment type="similarity">
    <text evidence="1">Belongs to the aspartate/glutamate racemases family.</text>
</comment>
<dbReference type="Gene3D" id="3.40.50.1860">
    <property type="match status" value="2"/>
</dbReference>
<keyword evidence="3" id="KW-0732">Signal</keyword>
<reference evidence="4 5" key="1">
    <citation type="submission" date="2016-10" db="EMBL/GenBank/DDBJ databases">
        <authorList>
            <person name="Varghese N."/>
            <person name="Submissions S."/>
        </authorList>
    </citation>
    <scope>NUCLEOTIDE SEQUENCE [LARGE SCALE GENOMIC DNA]</scope>
    <source>
        <strain evidence="4 5">MAR_2009_60</strain>
    </source>
</reference>
<sequence length="270" mass="30652">MNKRIYQYCCLLLLLFTSCKEANKEVVIKTDMKEKVATKMNTLGLIGGTSWHSTIEYYSMINQSVNDHYGNNTNPPLLVYTLNQAEVHRFQIENKWDSIAHMLVNAANSLHRGGATSVLFCANTPHKVYDLVQQKLDFPIIHIADATAKEIHKREVKKVLFLGTKYSMEETFITKRIEDNGIEVLVPEDQKVIDELHRIIIEELTYGNIVPSSKDYVMEVIKNAKEQGADGVVLGCTEFPLMIFPEDVDIAVFNTTKIHSDAGVNYILKK</sequence>
<dbReference type="InterPro" id="IPR015942">
    <property type="entry name" value="Asp/Glu/hydantoin_racemase"/>
</dbReference>
<organism evidence="4 5">
    <name type="scientific">Maribacter dokdonensis</name>
    <dbReference type="NCBI Taxonomy" id="320912"/>
    <lineage>
        <taxon>Bacteria</taxon>
        <taxon>Pseudomonadati</taxon>
        <taxon>Bacteroidota</taxon>
        <taxon>Flavobacteriia</taxon>
        <taxon>Flavobacteriales</taxon>
        <taxon>Flavobacteriaceae</taxon>
        <taxon>Maribacter</taxon>
    </lineage>
</organism>
<dbReference type="NCBIfam" id="TIGR00035">
    <property type="entry name" value="asp_race"/>
    <property type="match status" value="1"/>
</dbReference>
<dbReference type="PROSITE" id="PS51257">
    <property type="entry name" value="PROKAR_LIPOPROTEIN"/>
    <property type="match status" value="1"/>
</dbReference>
<dbReference type="GeneID" id="90594025"/>
<evidence type="ECO:0000313" key="4">
    <source>
        <dbReference type="EMBL" id="SDS60027.1"/>
    </source>
</evidence>
<evidence type="ECO:0000256" key="3">
    <source>
        <dbReference type="SAM" id="SignalP"/>
    </source>
</evidence>
<keyword evidence="5" id="KW-1185">Reference proteome</keyword>
<feature type="chain" id="PRO_5046602972" evidence="3">
    <location>
        <begin position="23"/>
        <end position="270"/>
    </location>
</feature>
<dbReference type="PANTHER" id="PTHR21198:SF7">
    <property type="entry name" value="ASPARTATE-GLUTAMATE RACEMASE FAMILY"/>
    <property type="match status" value="1"/>
</dbReference>